<evidence type="ECO:0000256" key="1">
    <source>
        <dbReference type="SAM" id="MobiDB-lite"/>
    </source>
</evidence>
<accession>A0A835UEB3</accession>
<dbReference type="EMBL" id="JADCNM010000012">
    <property type="protein sequence ID" value="KAG0459834.1"/>
    <property type="molecule type" value="Genomic_DNA"/>
</dbReference>
<comment type="caution">
    <text evidence="2">The sequence shown here is derived from an EMBL/GenBank/DDBJ whole genome shotgun (WGS) entry which is preliminary data.</text>
</comment>
<evidence type="ECO:0000313" key="3">
    <source>
        <dbReference type="Proteomes" id="UP000639772"/>
    </source>
</evidence>
<proteinExistence type="predicted"/>
<protein>
    <submittedName>
        <fullName evidence="2">Uncharacterized protein</fullName>
    </submittedName>
</protein>
<gene>
    <name evidence="2" type="ORF">HPP92_022962</name>
</gene>
<reference evidence="2 3" key="1">
    <citation type="journal article" date="2020" name="Nat. Food">
        <title>A phased Vanilla planifolia genome enables genetic improvement of flavour and production.</title>
        <authorList>
            <person name="Hasing T."/>
            <person name="Tang H."/>
            <person name="Brym M."/>
            <person name="Khazi F."/>
            <person name="Huang T."/>
            <person name="Chambers A.H."/>
        </authorList>
    </citation>
    <scope>NUCLEOTIDE SEQUENCE [LARGE SCALE GENOMIC DNA]</scope>
    <source>
        <tissue evidence="2">Leaf</tissue>
    </source>
</reference>
<organism evidence="2 3">
    <name type="scientific">Vanilla planifolia</name>
    <name type="common">Vanilla</name>
    <dbReference type="NCBI Taxonomy" id="51239"/>
    <lineage>
        <taxon>Eukaryota</taxon>
        <taxon>Viridiplantae</taxon>
        <taxon>Streptophyta</taxon>
        <taxon>Embryophyta</taxon>
        <taxon>Tracheophyta</taxon>
        <taxon>Spermatophyta</taxon>
        <taxon>Magnoliopsida</taxon>
        <taxon>Liliopsida</taxon>
        <taxon>Asparagales</taxon>
        <taxon>Orchidaceae</taxon>
        <taxon>Vanilloideae</taxon>
        <taxon>Vanilleae</taxon>
        <taxon>Vanilla</taxon>
    </lineage>
</organism>
<dbReference type="AlphaFoldDB" id="A0A835UEB3"/>
<evidence type="ECO:0000313" key="2">
    <source>
        <dbReference type="EMBL" id="KAG0459834.1"/>
    </source>
</evidence>
<sequence length="284" mass="30921">MESHEAKPPAVKKTRTRNHVLRCPAPLHNPGHANPVLQQPPRALANPNPQFLSIIHGAVQKTAGAPQAGVVLHLLRQVDEGAGHLLELNAYHMSRISKNVKNTIEVVHGSRHLVGVKPPMQGVVDPLARLRGEDLELSTPTLPTGEAEHLIVWRMVGIKGQNRELGPAPRQGKRNPPPGRRIAHVETRREAAVEEEEAVAAVYDARVVVEREVTQVGLEEGADVRVATVPGLQLVIVAVETVEHAGENQREPLRHVAVGDEALPCWRDAFGLVDALEGKTEEDL</sequence>
<feature type="region of interest" description="Disordered" evidence="1">
    <location>
        <begin position="162"/>
        <end position="181"/>
    </location>
</feature>
<name>A0A835UEB3_VANPL</name>
<dbReference type="Proteomes" id="UP000639772">
    <property type="component" value="Chromosome 12"/>
</dbReference>